<comment type="subcellular location">
    <subcellularLocation>
        <location evidence="1">Membrane</location>
        <topology evidence="1">Multi-pass membrane protein</topology>
    </subcellularLocation>
</comment>
<feature type="transmembrane region" description="Helical" evidence="7">
    <location>
        <begin position="84"/>
        <end position="110"/>
    </location>
</feature>
<feature type="transmembrane region" description="Helical" evidence="7">
    <location>
        <begin position="426"/>
        <end position="444"/>
    </location>
</feature>
<feature type="transmembrane region" description="Helical" evidence="7">
    <location>
        <begin position="538"/>
        <end position="559"/>
    </location>
</feature>
<keyword evidence="2" id="KW-0328">Glycosyltransferase</keyword>
<feature type="transmembrane region" description="Helical" evidence="7">
    <location>
        <begin position="503"/>
        <end position="526"/>
    </location>
</feature>
<evidence type="ECO:0000256" key="2">
    <source>
        <dbReference type="ARBA" id="ARBA00022676"/>
    </source>
</evidence>
<evidence type="ECO:0000259" key="8">
    <source>
        <dbReference type="Pfam" id="PF13632"/>
    </source>
</evidence>
<evidence type="ECO:0000313" key="10">
    <source>
        <dbReference type="Proteomes" id="UP001277761"/>
    </source>
</evidence>
<keyword evidence="3" id="KW-0808">Transferase</keyword>
<organism evidence="9 10">
    <name type="scientific">Patulibacter brassicae</name>
    <dbReference type="NCBI Taxonomy" id="1705717"/>
    <lineage>
        <taxon>Bacteria</taxon>
        <taxon>Bacillati</taxon>
        <taxon>Actinomycetota</taxon>
        <taxon>Thermoleophilia</taxon>
        <taxon>Solirubrobacterales</taxon>
        <taxon>Patulibacteraceae</taxon>
        <taxon>Patulibacter</taxon>
    </lineage>
</organism>
<evidence type="ECO:0000256" key="4">
    <source>
        <dbReference type="ARBA" id="ARBA00022692"/>
    </source>
</evidence>
<feature type="transmembrane region" description="Helical" evidence="7">
    <location>
        <begin position="464"/>
        <end position="482"/>
    </location>
</feature>
<keyword evidence="4 7" id="KW-0812">Transmembrane</keyword>
<feature type="transmembrane region" description="Helical" evidence="7">
    <location>
        <begin position="55"/>
        <end position="77"/>
    </location>
</feature>
<proteinExistence type="predicted"/>
<dbReference type="InterPro" id="IPR029044">
    <property type="entry name" value="Nucleotide-diphossugar_trans"/>
</dbReference>
<feature type="transmembrane region" description="Helical" evidence="7">
    <location>
        <begin position="393"/>
        <end position="414"/>
    </location>
</feature>
<evidence type="ECO:0000256" key="1">
    <source>
        <dbReference type="ARBA" id="ARBA00004141"/>
    </source>
</evidence>
<feature type="transmembrane region" description="Helical" evidence="7">
    <location>
        <begin position="580"/>
        <end position="604"/>
    </location>
</feature>
<dbReference type="InterPro" id="IPR050321">
    <property type="entry name" value="Glycosyltr_2/OpgH_subfam"/>
</dbReference>
<dbReference type="EMBL" id="JAXAVX010000002">
    <property type="protein sequence ID" value="MDX8150993.1"/>
    <property type="molecule type" value="Genomic_DNA"/>
</dbReference>
<evidence type="ECO:0000313" key="9">
    <source>
        <dbReference type="EMBL" id="MDX8150993.1"/>
    </source>
</evidence>
<protein>
    <submittedName>
        <fullName evidence="9">Glycosyltransferase</fullName>
    </submittedName>
</protein>
<dbReference type="RefSeq" id="WP_319953146.1">
    <property type="nucleotide sequence ID" value="NZ_JAXAVX010000002.1"/>
</dbReference>
<keyword evidence="10" id="KW-1185">Reference proteome</keyword>
<dbReference type="SUPFAM" id="SSF53448">
    <property type="entry name" value="Nucleotide-diphospho-sugar transferases"/>
    <property type="match status" value="1"/>
</dbReference>
<reference evidence="9 10" key="1">
    <citation type="submission" date="2023-11" db="EMBL/GenBank/DDBJ databases">
        <authorList>
            <person name="Xu M."/>
            <person name="Jiang T."/>
        </authorList>
    </citation>
    <scope>NUCLEOTIDE SEQUENCE [LARGE SCALE GENOMIC DNA]</scope>
    <source>
        <strain evidence="9 10">SD</strain>
    </source>
</reference>
<keyword evidence="5 7" id="KW-1133">Transmembrane helix</keyword>
<gene>
    <name evidence="9" type="ORF">SK069_05260</name>
</gene>
<dbReference type="InterPro" id="IPR001173">
    <property type="entry name" value="Glyco_trans_2-like"/>
</dbReference>
<dbReference type="Gene3D" id="3.90.550.10">
    <property type="entry name" value="Spore Coat Polysaccharide Biosynthesis Protein SpsA, Chain A"/>
    <property type="match status" value="1"/>
</dbReference>
<feature type="domain" description="Glycosyltransferase 2-like" evidence="8">
    <location>
        <begin position="225"/>
        <end position="427"/>
    </location>
</feature>
<comment type="caution">
    <text evidence="9">The sequence shown here is derived from an EMBL/GenBank/DDBJ whole genome shotgun (WGS) entry which is preliminary data.</text>
</comment>
<accession>A0ABU4VJA6</accession>
<dbReference type="PANTHER" id="PTHR43867">
    <property type="entry name" value="CELLULOSE SYNTHASE CATALYTIC SUBUNIT A [UDP-FORMING]"/>
    <property type="match status" value="1"/>
</dbReference>
<evidence type="ECO:0000256" key="6">
    <source>
        <dbReference type="ARBA" id="ARBA00023136"/>
    </source>
</evidence>
<evidence type="ECO:0000256" key="7">
    <source>
        <dbReference type="SAM" id="Phobius"/>
    </source>
</evidence>
<dbReference type="Proteomes" id="UP001277761">
    <property type="component" value="Unassembled WGS sequence"/>
</dbReference>
<dbReference type="Pfam" id="PF13632">
    <property type="entry name" value="Glyco_trans_2_3"/>
    <property type="match status" value="1"/>
</dbReference>
<name>A0ABU4VJA6_9ACTN</name>
<evidence type="ECO:0000256" key="3">
    <source>
        <dbReference type="ARBA" id="ARBA00022679"/>
    </source>
</evidence>
<sequence length="608" mass="66308">MAYAPQRSPIASSLVEQDEPLDPGGGAVVDGGGFGALPRSRDARGSQAVLTRAHWLAYAALTGLWAVVNVSFWAWWIPRMAEGWLPLGIVVTVALTYTALFLPSVFWWFIARMRRPAPAFAPSAAGTRVAMVTLCVPAVEALEVIEEQLAALAAVRYPHDSWVLDEGGSPAVRALADRYGVRYFTRAGVARWNQPAPPWQAKTKAGNVNAWLDHLDALGEDYDYFVQMDVDHHPEPSYLDAVLGQFDDPQVGWVQAPSVGGNLERWTARGLAEHELVLQGPLQMGFYGNSRTPFIIGSHTTYRTSAVREIGGFQPTRAEDHLDTVVLAAHGYRGVYHPEIIATGDGPDTLATYLRQQFAWAHSMITVCLRWTPRLLPRYTAGQALQFLFSQSWYLLWGLSMLVLWLAPTVALATEHRIATVQLGTYLIYFLPVALTAHLMWGFARSWFQPQGIGLSWRGAVLMVARWPVVLWAVLSVVLRLQHSYMITPKTRSASPAAAAPPGRLGIVYGPLVALVALPLAVLWVVELTGRTAMLPHYAGLVLLNALVPLVVLLVALLLEVRDHARRGVGLRAATRGHAPVVVATVVLVAGLAVTTAHLAAVAVEGMT</sequence>
<keyword evidence="6 7" id="KW-0472">Membrane</keyword>
<evidence type="ECO:0000256" key="5">
    <source>
        <dbReference type="ARBA" id="ARBA00022989"/>
    </source>
</evidence>
<dbReference type="PANTHER" id="PTHR43867:SF2">
    <property type="entry name" value="CELLULOSE SYNTHASE CATALYTIC SUBUNIT A [UDP-FORMING]"/>
    <property type="match status" value="1"/>
</dbReference>